<comment type="caution">
    <text evidence="2">The sequence shown here is derived from an EMBL/GenBank/DDBJ whole genome shotgun (WGS) entry which is preliminary data.</text>
</comment>
<dbReference type="RefSeq" id="WP_235293478.1">
    <property type="nucleotide sequence ID" value="NZ_BSOH01000037.1"/>
</dbReference>
<reference evidence="2" key="2">
    <citation type="submission" date="2023-01" db="EMBL/GenBank/DDBJ databases">
        <title>Draft genome sequence of Portibacter lacus strain NBRC 108769.</title>
        <authorList>
            <person name="Sun Q."/>
            <person name="Mori K."/>
        </authorList>
    </citation>
    <scope>NUCLEOTIDE SEQUENCE</scope>
    <source>
        <strain evidence="2">NBRC 108769</strain>
    </source>
</reference>
<gene>
    <name evidence="2" type="primary">grtP</name>
    <name evidence="2" type="ORF">GCM10007940_45670</name>
</gene>
<dbReference type="PANTHER" id="PTHR30354:SF11">
    <property type="entry name" value="PERMEASE"/>
    <property type="match status" value="1"/>
</dbReference>
<dbReference type="GO" id="GO:0015128">
    <property type="term" value="F:gluconate transmembrane transporter activity"/>
    <property type="evidence" value="ECO:0007669"/>
    <property type="project" value="InterPro"/>
</dbReference>
<dbReference type="NCBIfam" id="TIGR00791">
    <property type="entry name" value="gntP"/>
    <property type="match status" value="1"/>
</dbReference>
<feature type="transmembrane region" description="Helical" evidence="1">
    <location>
        <begin position="173"/>
        <end position="193"/>
    </location>
</feature>
<feature type="transmembrane region" description="Helical" evidence="1">
    <location>
        <begin position="300"/>
        <end position="317"/>
    </location>
</feature>
<name>A0AA37SS59_9BACT</name>
<feature type="transmembrane region" description="Helical" evidence="1">
    <location>
        <begin position="337"/>
        <end position="360"/>
    </location>
</feature>
<feature type="transmembrane region" description="Helical" evidence="1">
    <location>
        <begin position="226"/>
        <end position="243"/>
    </location>
</feature>
<feature type="transmembrane region" description="Helical" evidence="1">
    <location>
        <begin position="255"/>
        <end position="279"/>
    </location>
</feature>
<keyword evidence="1" id="KW-0812">Transmembrane</keyword>
<keyword evidence="1" id="KW-0472">Membrane</keyword>
<dbReference type="PIRSF" id="PIRSF002746">
    <property type="entry name" value="Gluconate_transporter"/>
    <property type="match status" value="1"/>
</dbReference>
<sequence length="443" mass="45973">MAILYLLLAVLLIILLTTKLKVHPFLALFITSILYGLFAGMPYADIITSINDGFGGTLGKIGLIIVLGVIIGAFLENTGGAYAIAEKVLKVIGSKRVPTAMGVIGYIVSIPVFADSGFLLLNPLNKSLSKKAKISLSGTGIALGLGLMASHTMVPPTPGPIAAAGILGADLGLVIALGLPISIIALTASILFATKYAARTYIDPDFDGSLSENVVAKKDAPTALKASIPIVIPILLIVLRSLFNPDRLGYTNQFIDIIGFVGEPIIALLIGVFLCLLLPKKLNYDMLATSGWVGKAIKDCASIVLITGAGGIFGKILQNSGIAESLGNSLSALNIGIFLPFILAAAIKSAQGSSTVALITTASIMMPMMESLGFDSAMQKALVVIAIGSGSAVVSHANDSFFWVVTQMSGMNVKTGYRLFSLGSFVLGATGAIAVFFAHLILT</sequence>
<evidence type="ECO:0000313" key="3">
    <source>
        <dbReference type="Proteomes" id="UP001156666"/>
    </source>
</evidence>
<protein>
    <submittedName>
        <fullName evidence="2">Gluconate transporter</fullName>
    </submittedName>
</protein>
<proteinExistence type="predicted"/>
<feature type="transmembrane region" description="Helical" evidence="1">
    <location>
        <begin position="417"/>
        <end position="442"/>
    </location>
</feature>
<keyword evidence="3" id="KW-1185">Reference proteome</keyword>
<accession>A0AA37SS59</accession>
<organism evidence="2 3">
    <name type="scientific">Portibacter lacus</name>
    <dbReference type="NCBI Taxonomy" id="1099794"/>
    <lineage>
        <taxon>Bacteria</taxon>
        <taxon>Pseudomonadati</taxon>
        <taxon>Bacteroidota</taxon>
        <taxon>Saprospiria</taxon>
        <taxon>Saprospirales</taxon>
        <taxon>Haliscomenobacteraceae</taxon>
        <taxon>Portibacter</taxon>
    </lineage>
</organism>
<dbReference type="Proteomes" id="UP001156666">
    <property type="component" value="Unassembled WGS sequence"/>
</dbReference>
<dbReference type="AlphaFoldDB" id="A0AA37SS59"/>
<dbReference type="Pfam" id="PF02447">
    <property type="entry name" value="GntP_permease"/>
    <property type="match status" value="1"/>
</dbReference>
<keyword evidence="1" id="KW-1133">Transmembrane helix</keyword>
<feature type="transmembrane region" description="Helical" evidence="1">
    <location>
        <begin position="134"/>
        <end position="153"/>
    </location>
</feature>
<evidence type="ECO:0000313" key="2">
    <source>
        <dbReference type="EMBL" id="GLR19951.1"/>
    </source>
</evidence>
<evidence type="ECO:0000256" key="1">
    <source>
        <dbReference type="SAM" id="Phobius"/>
    </source>
</evidence>
<reference evidence="2" key="1">
    <citation type="journal article" date="2014" name="Int. J. Syst. Evol. Microbiol.">
        <title>Complete genome sequence of Corynebacterium casei LMG S-19264T (=DSM 44701T), isolated from a smear-ripened cheese.</title>
        <authorList>
            <consortium name="US DOE Joint Genome Institute (JGI-PGF)"/>
            <person name="Walter F."/>
            <person name="Albersmeier A."/>
            <person name="Kalinowski J."/>
            <person name="Ruckert C."/>
        </authorList>
    </citation>
    <scope>NUCLEOTIDE SEQUENCE</scope>
    <source>
        <strain evidence="2">NBRC 108769</strain>
    </source>
</reference>
<feature type="transmembrane region" description="Helical" evidence="1">
    <location>
        <begin position="58"/>
        <end position="75"/>
    </location>
</feature>
<feature type="transmembrane region" description="Helical" evidence="1">
    <location>
        <begin position="27"/>
        <end position="46"/>
    </location>
</feature>
<dbReference type="GO" id="GO:0005886">
    <property type="term" value="C:plasma membrane"/>
    <property type="evidence" value="ECO:0007669"/>
    <property type="project" value="TreeGrafter"/>
</dbReference>
<dbReference type="InterPro" id="IPR003474">
    <property type="entry name" value="Glcn_transporter"/>
</dbReference>
<feature type="transmembrane region" description="Helical" evidence="1">
    <location>
        <begin position="103"/>
        <end position="122"/>
    </location>
</feature>
<dbReference type="PANTHER" id="PTHR30354">
    <property type="entry name" value="GNT FAMILY GLUCONATE TRANSPORTER"/>
    <property type="match status" value="1"/>
</dbReference>
<dbReference type="EMBL" id="BSOH01000037">
    <property type="protein sequence ID" value="GLR19951.1"/>
    <property type="molecule type" value="Genomic_DNA"/>
</dbReference>